<organism evidence="3">
    <name type="scientific">Noccaea caerulescens</name>
    <name type="common">Alpine penny-cress</name>
    <name type="synonym">Thlaspi caerulescens</name>
    <dbReference type="NCBI Taxonomy" id="107243"/>
    <lineage>
        <taxon>Eukaryota</taxon>
        <taxon>Viridiplantae</taxon>
        <taxon>Streptophyta</taxon>
        <taxon>Embryophyta</taxon>
        <taxon>Tracheophyta</taxon>
        <taxon>Spermatophyta</taxon>
        <taxon>Magnoliopsida</taxon>
        <taxon>eudicotyledons</taxon>
        <taxon>Gunneridae</taxon>
        <taxon>Pentapetalae</taxon>
        <taxon>rosids</taxon>
        <taxon>malvids</taxon>
        <taxon>Brassicales</taxon>
        <taxon>Brassicaceae</taxon>
        <taxon>Coluteocarpeae</taxon>
        <taxon>Noccaea</taxon>
    </lineage>
</organism>
<evidence type="ECO:0000259" key="2">
    <source>
        <dbReference type="Pfam" id="PF12697"/>
    </source>
</evidence>
<keyword evidence="1" id="KW-0378">Hydrolase</keyword>
<evidence type="ECO:0000256" key="1">
    <source>
        <dbReference type="ARBA" id="ARBA00022801"/>
    </source>
</evidence>
<dbReference type="EMBL" id="GEVM01019092">
    <property type="protein sequence ID" value="JAU86846.1"/>
    <property type="molecule type" value="Transcribed_RNA"/>
</dbReference>
<dbReference type="GO" id="GO:0080031">
    <property type="term" value="F:methyl salicylate esterase activity"/>
    <property type="evidence" value="ECO:0007669"/>
    <property type="project" value="TreeGrafter"/>
</dbReference>
<dbReference type="InterPro" id="IPR045889">
    <property type="entry name" value="MES/HNL"/>
</dbReference>
<dbReference type="PANTHER" id="PTHR10992">
    <property type="entry name" value="METHYLESTERASE FAMILY MEMBER"/>
    <property type="match status" value="1"/>
</dbReference>
<dbReference type="SUPFAM" id="SSF53474">
    <property type="entry name" value="alpha/beta-Hydrolases"/>
    <property type="match status" value="1"/>
</dbReference>
<dbReference type="GO" id="GO:0080030">
    <property type="term" value="F:methyl indole-3-acetate esterase activity"/>
    <property type="evidence" value="ECO:0007669"/>
    <property type="project" value="TreeGrafter"/>
</dbReference>
<protein>
    <submittedName>
        <fullName evidence="3">Methylesterase 17</fullName>
    </submittedName>
</protein>
<gene>
    <name evidence="3" type="ORF">MP_TR20596_c0_g1_i1_g.58531</name>
</gene>
<dbReference type="GO" id="GO:0009694">
    <property type="term" value="P:jasmonic acid metabolic process"/>
    <property type="evidence" value="ECO:0007669"/>
    <property type="project" value="TreeGrafter"/>
</dbReference>
<sequence length="279" mass="31200">MAEESQEENLKLKPIRKAPHFVLIHGMSLGSWCWYKIKCLMEVSGFTVTCIDLKSSGIDSSSADSLTSFDQYNQPLIDFLSSYPEQEQVILVGHSAGGLSVTSAIHRFPKKICLAVYIGATMLKFGFKTDQDLKDGVPDLSEHGDVYELGFGLGPENPPTSALIKPEFRRQLLYHMSPQQECALAALMMRPAPLLALTTAKVEEEEKGQEKEDDMAHVPRVYMKTLHDRVMKPEQQDAMMKRWPPSQTYELDTDHSPFFSNPFVLFGLLIKAAVSVGSI</sequence>
<dbReference type="GO" id="GO:0080032">
    <property type="term" value="F:methyl jasmonate esterase activity"/>
    <property type="evidence" value="ECO:0007669"/>
    <property type="project" value="TreeGrafter"/>
</dbReference>
<feature type="domain" description="AB hydrolase-1" evidence="2">
    <location>
        <begin position="21"/>
        <end position="262"/>
    </location>
</feature>
<dbReference type="AlphaFoldDB" id="A0A1J3J2S8"/>
<dbReference type="Pfam" id="PF12697">
    <property type="entry name" value="Abhydrolase_6"/>
    <property type="match status" value="1"/>
</dbReference>
<name>A0A1J3J2S8_NOCCA</name>
<proteinExistence type="predicted"/>
<accession>A0A1J3J2S8</accession>
<dbReference type="FunFam" id="3.40.50.1820:FF:000025">
    <property type="entry name" value="putative methylesterase 11, chloroplastic"/>
    <property type="match status" value="1"/>
</dbReference>
<dbReference type="GO" id="GO:0009696">
    <property type="term" value="P:salicylic acid metabolic process"/>
    <property type="evidence" value="ECO:0007669"/>
    <property type="project" value="TreeGrafter"/>
</dbReference>
<evidence type="ECO:0000313" key="3">
    <source>
        <dbReference type="EMBL" id="JAU86846.1"/>
    </source>
</evidence>
<dbReference type="InterPro" id="IPR029058">
    <property type="entry name" value="AB_hydrolase_fold"/>
</dbReference>
<dbReference type="PANTHER" id="PTHR10992:SF1032">
    <property type="entry name" value="METHYLESTERASE 17"/>
    <property type="match status" value="1"/>
</dbReference>
<reference evidence="3" key="1">
    <citation type="submission" date="2016-07" db="EMBL/GenBank/DDBJ databases">
        <title>De novo transcriptome assembly of four accessions of the metal hyperaccumulator plant Noccaea caerulescens.</title>
        <authorList>
            <person name="Blande D."/>
            <person name="Halimaa P."/>
            <person name="Tervahauta A.I."/>
            <person name="Aarts M.G."/>
            <person name="Karenlampi S.O."/>
        </authorList>
    </citation>
    <scope>NUCLEOTIDE SEQUENCE</scope>
</reference>
<dbReference type="Gene3D" id="3.40.50.1820">
    <property type="entry name" value="alpha/beta hydrolase"/>
    <property type="match status" value="1"/>
</dbReference>
<dbReference type="InterPro" id="IPR000073">
    <property type="entry name" value="AB_hydrolase_1"/>
</dbReference>